<name>A0ABN0R087_MYCUL</name>
<accession>A0ABN0R087</accession>
<organism evidence="6 7">
    <name type="scientific">Mycobacterium ulcerans str. Harvey</name>
    <dbReference type="NCBI Taxonomy" id="1299332"/>
    <lineage>
        <taxon>Bacteria</taxon>
        <taxon>Bacillati</taxon>
        <taxon>Actinomycetota</taxon>
        <taxon>Actinomycetes</taxon>
        <taxon>Mycobacteriales</taxon>
        <taxon>Mycobacteriaceae</taxon>
        <taxon>Mycobacterium</taxon>
        <taxon>Mycobacterium ulcerans group</taxon>
    </lineage>
</organism>
<dbReference type="InterPro" id="IPR020806">
    <property type="entry name" value="PKS_PP-bd"/>
</dbReference>
<keyword evidence="7" id="KW-1185">Reference proteome</keyword>
<dbReference type="InterPro" id="IPR009081">
    <property type="entry name" value="PP-bd_ACP"/>
</dbReference>
<sequence length="285" mass="30636">MRAPQTPLLSNLTGTWLSEQQVTDPATWARQISSTVRFADELDVVLSQPNRILVEIGPGGSLTGSAIRHPKWSDGHRSVRLMRHPIQNLDDRETFLRALGELWSAGVDVDWTPRRAASPRIVSLPGYPFARQRHWVEPKHIAWAQIPTASNGSSVGAKLGSGADSGIRGGAQTGESQTEDVLQRIWSQCLGVGSVDRNANFFDMGGDSLMAISIAMSAANEGLTITPQDLYEHPTLASLTAAIDASFASSGLAKPRRPTQIRQFRPTSRTSSTVGCATPAAGGYP</sequence>
<dbReference type="InterPro" id="IPR036736">
    <property type="entry name" value="ACP-like_sf"/>
</dbReference>
<keyword evidence="3" id="KW-0511">Multifunctional enzyme</keyword>
<protein>
    <submittedName>
        <fullName evidence="6">Phosphopantetheine attachment site family protein</fullName>
    </submittedName>
</protein>
<evidence type="ECO:0000313" key="7">
    <source>
        <dbReference type="Proteomes" id="UP000020681"/>
    </source>
</evidence>
<proteinExistence type="predicted"/>
<evidence type="ECO:0000256" key="3">
    <source>
        <dbReference type="ARBA" id="ARBA00023268"/>
    </source>
</evidence>
<evidence type="ECO:0000256" key="1">
    <source>
        <dbReference type="ARBA" id="ARBA00022450"/>
    </source>
</evidence>
<feature type="compositionally biased region" description="Polar residues" evidence="4">
    <location>
        <begin position="260"/>
        <end position="275"/>
    </location>
</feature>
<dbReference type="PROSITE" id="PS50075">
    <property type="entry name" value="CARRIER"/>
    <property type="match status" value="1"/>
</dbReference>
<dbReference type="SUPFAM" id="SSF52151">
    <property type="entry name" value="FabD/lysophospholipase-like"/>
    <property type="match status" value="1"/>
</dbReference>
<dbReference type="InterPro" id="IPR001227">
    <property type="entry name" value="Ac_transferase_dom_sf"/>
</dbReference>
<dbReference type="InterPro" id="IPR016035">
    <property type="entry name" value="Acyl_Trfase/lysoPLipase"/>
</dbReference>
<gene>
    <name evidence="6" type="ORF">I551_3183</name>
</gene>
<dbReference type="PANTHER" id="PTHR43775">
    <property type="entry name" value="FATTY ACID SYNTHASE"/>
    <property type="match status" value="1"/>
</dbReference>
<dbReference type="Gene3D" id="3.30.70.3290">
    <property type="match status" value="1"/>
</dbReference>
<feature type="domain" description="Carrier" evidence="5">
    <location>
        <begin position="173"/>
        <end position="247"/>
    </location>
</feature>
<dbReference type="InterPro" id="IPR050091">
    <property type="entry name" value="PKS_NRPS_Biosynth_Enz"/>
</dbReference>
<dbReference type="PANTHER" id="PTHR43775:SF37">
    <property type="entry name" value="SI:DKEY-61P9.11"/>
    <property type="match status" value="1"/>
</dbReference>
<feature type="region of interest" description="Disordered" evidence="4">
    <location>
        <begin position="254"/>
        <end position="285"/>
    </location>
</feature>
<keyword evidence="1" id="KW-0596">Phosphopantetheine</keyword>
<dbReference type="Gene3D" id="3.40.366.10">
    <property type="entry name" value="Malonyl-Coenzyme A Acyl Carrier Protein, domain 2"/>
    <property type="match status" value="1"/>
</dbReference>
<keyword evidence="2" id="KW-0597">Phosphoprotein</keyword>
<dbReference type="Pfam" id="PF00550">
    <property type="entry name" value="PP-binding"/>
    <property type="match status" value="1"/>
</dbReference>
<reference evidence="6 7" key="1">
    <citation type="submission" date="2014-01" db="EMBL/GenBank/DDBJ databases">
        <authorList>
            <person name="Dobos K."/>
            <person name="Lenaerts A."/>
            <person name="Ordway D."/>
            <person name="DeGroote M.A."/>
            <person name="Parker T."/>
            <person name="Sizemore C."/>
            <person name="Tallon L.J."/>
            <person name="Sadzewicz L.K."/>
            <person name="Sengamalay N."/>
            <person name="Fraser C.M."/>
            <person name="Hine E."/>
            <person name="Shefchek K.A."/>
            <person name="Das S.P."/>
            <person name="Tettelin H."/>
        </authorList>
    </citation>
    <scope>NUCLEOTIDE SEQUENCE [LARGE SCALE GENOMIC DNA]</scope>
    <source>
        <strain evidence="6 7">Harvey</strain>
    </source>
</reference>
<dbReference type="Proteomes" id="UP000020681">
    <property type="component" value="Unassembled WGS sequence"/>
</dbReference>
<comment type="caution">
    <text evidence="6">The sequence shown here is derived from an EMBL/GenBank/DDBJ whole genome shotgun (WGS) entry which is preliminary data.</text>
</comment>
<dbReference type="SUPFAM" id="SSF47336">
    <property type="entry name" value="ACP-like"/>
    <property type="match status" value="1"/>
</dbReference>
<dbReference type="Gene3D" id="1.10.1200.10">
    <property type="entry name" value="ACP-like"/>
    <property type="match status" value="1"/>
</dbReference>
<evidence type="ECO:0000259" key="5">
    <source>
        <dbReference type="PROSITE" id="PS50075"/>
    </source>
</evidence>
<evidence type="ECO:0000256" key="2">
    <source>
        <dbReference type="ARBA" id="ARBA00022553"/>
    </source>
</evidence>
<evidence type="ECO:0000256" key="4">
    <source>
        <dbReference type="SAM" id="MobiDB-lite"/>
    </source>
</evidence>
<feature type="region of interest" description="Disordered" evidence="4">
    <location>
        <begin position="152"/>
        <end position="176"/>
    </location>
</feature>
<dbReference type="EMBL" id="JAOL01000105">
    <property type="protein sequence ID" value="EUA90426.1"/>
    <property type="molecule type" value="Genomic_DNA"/>
</dbReference>
<dbReference type="SMART" id="SM00823">
    <property type="entry name" value="PKS_PP"/>
    <property type="match status" value="1"/>
</dbReference>
<evidence type="ECO:0000313" key="6">
    <source>
        <dbReference type="EMBL" id="EUA90426.1"/>
    </source>
</evidence>